<accession>A0A7W6FRW2</accession>
<dbReference type="SUPFAM" id="SSF53335">
    <property type="entry name" value="S-adenosyl-L-methionine-dependent methyltransferases"/>
    <property type="match status" value="1"/>
</dbReference>
<evidence type="ECO:0000313" key="3">
    <source>
        <dbReference type="Proteomes" id="UP000571950"/>
    </source>
</evidence>
<dbReference type="PANTHER" id="PTHR43591">
    <property type="entry name" value="METHYLTRANSFERASE"/>
    <property type="match status" value="1"/>
</dbReference>
<dbReference type="GO" id="GO:0032259">
    <property type="term" value="P:methylation"/>
    <property type="evidence" value="ECO:0007669"/>
    <property type="project" value="UniProtKB-KW"/>
</dbReference>
<reference evidence="2 3" key="1">
    <citation type="submission" date="2020-08" db="EMBL/GenBank/DDBJ databases">
        <title>Genomic Encyclopedia of Type Strains, Phase IV (KMG-IV): sequencing the most valuable type-strain genomes for metagenomic binning, comparative biology and taxonomic classification.</title>
        <authorList>
            <person name="Goeker M."/>
        </authorList>
    </citation>
    <scope>NUCLEOTIDE SEQUENCE [LARGE SCALE GENOMIC DNA]</scope>
    <source>
        <strain evidence="2 3">DSM 26189</strain>
    </source>
</reference>
<dbReference type="InterPro" id="IPR013216">
    <property type="entry name" value="Methyltransf_11"/>
</dbReference>
<name>A0A7W6FRW2_9SPHN</name>
<dbReference type="CDD" id="cd02440">
    <property type="entry name" value="AdoMet_MTases"/>
    <property type="match status" value="1"/>
</dbReference>
<sequence length="252" mass="27496">MTQSHDSIVRGQFGPRAAAYVESAVHAGGADLEHIAARTRELAPRHALDLGAGGGHVSYHMAPHAGQVTACDLSEEMVGAVLAQAAAKGLGNVAGQVARAEALPFADGHFDFLACRFSAHHWQDFEAGLREARRVLAPGGHAIFIDVVAPEEARADMHLQAVELLRDTSHVRDYRQSEWIAALGRAGFVSEQSRCWRLRMDFPVWTARMRTPDDHVAAIRSLQRQAPAEVARHFGMEEDGSFHIDVAMIEAR</sequence>
<keyword evidence="2" id="KW-0808">Transferase</keyword>
<keyword evidence="2" id="KW-0489">Methyltransferase</keyword>
<dbReference type="GO" id="GO:0008757">
    <property type="term" value="F:S-adenosylmethionine-dependent methyltransferase activity"/>
    <property type="evidence" value="ECO:0007669"/>
    <property type="project" value="InterPro"/>
</dbReference>
<dbReference type="PANTHER" id="PTHR43591:SF110">
    <property type="entry name" value="RHODANESE DOMAIN-CONTAINING PROTEIN"/>
    <property type="match status" value="1"/>
</dbReference>
<comment type="caution">
    <text evidence="2">The sequence shown here is derived from an EMBL/GenBank/DDBJ whole genome shotgun (WGS) entry which is preliminary data.</text>
</comment>
<evidence type="ECO:0000259" key="1">
    <source>
        <dbReference type="Pfam" id="PF08241"/>
    </source>
</evidence>
<dbReference type="AlphaFoldDB" id="A0A7W6FRW2"/>
<dbReference type="InterPro" id="IPR029063">
    <property type="entry name" value="SAM-dependent_MTases_sf"/>
</dbReference>
<proteinExistence type="predicted"/>
<dbReference type="EMBL" id="JACIDT010000012">
    <property type="protein sequence ID" value="MBB3927449.1"/>
    <property type="molecule type" value="Genomic_DNA"/>
</dbReference>
<keyword evidence="3" id="KW-1185">Reference proteome</keyword>
<dbReference type="Gene3D" id="3.40.50.150">
    <property type="entry name" value="Vaccinia Virus protein VP39"/>
    <property type="match status" value="1"/>
</dbReference>
<dbReference type="Proteomes" id="UP000571950">
    <property type="component" value="Unassembled WGS sequence"/>
</dbReference>
<dbReference type="RefSeq" id="WP_188072951.1">
    <property type="nucleotide sequence ID" value="NZ_BSPS01000045.1"/>
</dbReference>
<gene>
    <name evidence="2" type="ORF">GGR43_003180</name>
</gene>
<feature type="domain" description="Methyltransferase type 11" evidence="1">
    <location>
        <begin position="48"/>
        <end position="144"/>
    </location>
</feature>
<dbReference type="Pfam" id="PF08241">
    <property type="entry name" value="Methyltransf_11"/>
    <property type="match status" value="1"/>
</dbReference>
<organism evidence="2 3">
    <name type="scientific">Sphingobium jiangsuense</name>
    <dbReference type="NCBI Taxonomy" id="870476"/>
    <lineage>
        <taxon>Bacteria</taxon>
        <taxon>Pseudomonadati</taxon>
        <taxon>Pseudomonadota</taxon>
        <taxon>Alphaproteobacteria</taxon>
        <taxon>Sphingomonadales</taxon>
        <taxon>Sphingomonadaceae</taxon>
        <taxon>Sphingobium</taxon>
    </lineage>
</organism>
<evidence type="ECO:0000313" key="2">
    <source>
        <dbReference type="EMBL" id="MBB3927449.1"/>
    </source>
</evidence>
<protein>
    <submittedName>
        <fullName evidence="2">SAM-dependent methyltransferase</fullName>
    </submittedName>
</protein>